<dbReference type="GO" id="GO:0046872">
    <property type="term" value="F:metal ion binding"/>
    <property type="evidence" value="ECO:0007669"/>
    <property type="project" value="UniProtKB-KW"/>
</dbReference>
<proteinExistence type="predicted"/>
<evidence type="ECO:0000256" key="4">
    <source>
        <dbReference type="SAM" id="SignalP"/>
    </source>
</evidence>
<dbReference type="InterPro" id="IPR017850">
    <property type="entry name" value="Alkaline_phosphatase_core_sf"/>
</dbReference>
<keyword evidence="4" id="KW-0732">Signal</keyword>
<dbReference type="OMA" id="NDNGMEY"/>
<reference evidence="6" key="2">
    <citation type="submission" date="2024-10" db="UniProtKB">
        <authorList>
            <consortium name="EnsemblProtists"/>
        </authorList>
    </citation>
    <scope>IDENTIFICATION</scope>
</reference>
<feature type="chain" id="PRO_5044291003" description="Sulfatase N-terminal domain-containing protein" evidence="4">
    <location>
        <begin position="18"/>
        <end position="853"/>
    </location>
</feature>
<evidence type="ECO:0000256" key="3">
    <source>
        <dbReference type="ARBA" id="ARBA00023180"/>
    </source>
</evidence>
<keyword evidence="7" id="KW-1185">Reference proteome</keyword>
<dbReference type="Proteomes" id="UP000013827">
    <property type="component" value="Unassembled WGS sequence"/>
</dbReference>
<feature type="signal peptide" evidence="4">
    <location>
        <begin position="1"/>
        <end position="17"/>
    </location>
</feature>
<sequence length="853" mass="93508">MVKVAVALVACAAVASAFSAVPQAGKPHIVLILAVDYGHANLGYNARKTGNKQLIAETNTPNLDALIDDGVYLSQHYSYAVCAPSRSSLQSGRFGSHVNMFNTAPEAVNSADPISGYAGIPVAMTGMAEVLKSAGYRTHGVGKWDIGMATPAHSPFGKGYETFIGYYQHANDYWNKRGSFLATGEVDMCLSLMLDFFSYNETYRGGNPNPGQVTDSCKCQEGTETGCQNGGDENTYPSCFEETIFMNAAMDRIRAHDTSQPQHPLFLFHSFHFLHTPLEAPIAAIRELNQTIRDKGGDPINLESRLMYNSMVLLMDKIVGRLVQTLVGKGMFENTLLAFLSDNGGPIYLPAGANNYPLKGGKWSDWQGGVLANAFISGGVVPASIRGTVHAGIFSIADWYTTFAEVAGLYDNDEMKYPVSLDDGVLVDQKAKAANDWMDANRLDETTNPRLPPLDGVPQWAAILAGRDARDGNPIHISPQALVWKQDAGLLKLVTGKQYFGRHVGPVFPNCSTLQSGQNLQGPARQTVKFLDIQYEPSTNQEQIDTLTWTEDCGGGCLYDLASDPTESNDLASDPAFAVELERMQAKLAALNATLFLPNRGDQPSTACDSFINHGGFYGPFMALEQTSETHQWGYVPDFYKGGSPPWPLDRTPDEVRTMISIVNKPKVLNCLRGLIGDVWPSFFNEVLMQTVDTCSLYPNPTPDVEEVLIPALDLPVDINASSLEQWLDATCEEGYELGLEAYGSEPNPDNVVPPLSPRRDRREQSLEVLYWLAVLKGKAHTLAEDTVVNTPTPSPRAISWSRRSGFRLEQRECEGKLRSYTLLEAETLIIVNHMKLYIGLQTHYSLEEGVLQ</sequence>
<dbReference type="InterPro" id="IPR000917">
    <property type="entry name" value="Sulfatase_N"/>
</dbReference>
<organism evidence="6 7">
    <name type="scientific">Emiliania huxleyi (strain CCMP1516)</name>
    <dbReference type="NCBI Taxonomy" id="280463"/>
    <lineage>
        <taxon>Eukaryota</taxon>
        <taxon>Haptista</taxon>
        <taxon>Haptophyta</taxon>
        <taxon>Prymnesiophyceae</taxon>
        <taxon>Isochrysidales</taxon>
        <taxon>Noelaerhabdaceae</taxon>
        <taxon>Emiliania</taxon>
    </lineage>
</organism>
<dbReference type="eggNOG" id="KOG3867">
    <property type="taxonomic scope" value="Eukaryota"/>
</dbReference>
<dbReference type="PANTHER" id="PTHR10342:SF274">
    <property type="entry name" value="ARYLSULFATASE B"/>
    <property type="match status" value="1"/>
</dbReference>
<keyword evidence="2" id="KW-0106">Calcium</keyword>
<dbReference type="EnsemblProtists" id="EOD08892">
    <property type="protein sequence ID" value="EOD08892"/>
    <property type="gene ID" value="EMIHUDRAFT_248910"/>
</dbReference>
<evidence type="ECO:0000313" key="6">
    <source>
        <dbReference type="EnsemblProtists" id="EOD08892"/>
    </source>
</evidence>
<dbReference type="PANTHER" id="PTHR10342">
    <property type="entry name" value="ARYLSULFATASE"/>
    <property type="match status" value="1"/>
</dbReference>
<evidence type="ECO:0000259" key="5">
    <source>
        <dbReference type="Pfam" id="PF00884"/>
    </source>
</evidence>
<dbReference type="InterPro" id="IPR047115">
    <property type="entry name" value="ARSB"/>
</dbReference>
<evidence type="ECO:0000313" key="7">
    <source>
        <dbReference type="Proteomes" id="UP000013827"/>
    </source>
</evidence>
<evidence type="ECO:0000256" key="2">
    <source>
        <dbReference type="ARBA" id="ARBA00022837"/>
    </source>
</evidence>
<dbReference type="GO" id="GO:0008484">
    <property type="term" value="F:sulfuric ester hydrolase activity"/>
    <property type="evidence" value="ECO:0007669"/>
    <property type="project" value="InterPro"/>
</dbReference>
<protein>
    <recommendedName>
        <fullName evidence="5">Sulfatase N-terminal domain-containing protein</fullName>
    </recommendedName>
</protein>
<dbReference type="STRING" id="2903.R1BHP1"/>
<dbReference type="SUPFAM" id="SSF53649">
    <property type="entry name" value="Alkaline phosphatase-like"/>
    <property type="match status" value="1"/>
</dbReference>
<keyword evidence="1" id="KW-0479">Metal-binding</keyword>
<dbReference type="RefSeq" id="XP_005761321.1">
    <property type="nucleotide sequence ID" value="XM_005761264.1"/>
</dbReference>
<keyword evidence="3" id="KW-0325">Glycoprotein</keyword>
<dbReference type="Gene3D" id="3.30.1120.10">
    <property type="match status" value="1"/>
</dbReference>
<dbReference type="PaxDb" id="2903-EOD08892"/>
<dbReference type="AlphaFoldDB" id="A0A0D3ICA7"/>
<name>A0A0D3ICA7_EMIH1</name>
<dbReference type="Gene3D" id="3.40.720.10">
    <property type="entry name" value="Alkaline Phosphatase, subunit A"/>
    <property type="match status" value="1"/>
</dbReference>
<accession>A0A0D3ICA7</accession>
<dbReference type="GeneID" id="17255044"/>
<reference evidence="7" key="1">
    <citation type="journal article" date="2013" name="Nature">
        <title>Pan genome of the phytoplankton Emiliania underpins its global distribution.</title>
        <authorList>
            <person name="Read B.A."/>
            <person name="Kegel J."/>
            <person name="Klute M.J."/>
            <person name="Kuo A."/>
            <person name="Lefebvre S.C."/>
            <person name="Maumus F."/>
            <person name="Mayer C."/>
            <person name="Miller J."/>
            <person name="Monier A."/>
            <person name="Salamov A."/>
            <person name="Young J."/>
            <person name="Aguilar M."/>
            <person name="Claverie J.M."/>
            <person name="Frickenhaus S."/>
            <person name="Gonzalez K."/>
            <person name="Herman E.K."/>
            <person name="Lin Y.C."/>
            <person name="Napier J."/>
            <person name="Ogata H."/>
            <person name="Sarno A.F."/>
            <person name="Shmutz J."/>
            <person name="Schroeder D."/>
            <person name="de Vargas C."/>
            <person name="Verret F."/>
            <person name="von Dassow P."/>
            <person name="Valentin K."/>
            <person name="Van de Peer Y."/>
            <person name="Wheeler G."/>
            <person name="Dacks J.B."/>
            <person name="Delwiche C.F."/>
            <person name="Dyhrman S.T."/>
            <person name="Glockner G."/>
            <person name="John U."/>
            <person name="Richards T."/>
            <person name="Worden A.Z."/>
            <person name="Zhang X."/>
            <person name="Grigoriev I.V."/>
            <person name="Allen A.E."/>
            <person name="Bidle K."/>
            <person name="Borodovsky M."/>
            <person name="Bowler C."/>
            <person name="Brownlee C."/>
            <person name="Cock J.M."/>
            <person name="Elias M."/>
            <person name="Gladyshev V.N."/>
            <person name="Groth M."/>
            <person name="Guda C."/>
            <person name="Hadaegh A."/>
            <person name="Iglesias-Rodriguez M.D."/>
            <person name="Jenkins J."/>
            <person name="Jones B.M."/>
            <person name="Lawson T."/>
            <person name="Leese F."/>
            <person name="Lindquist E."/>
            <person name="Lobanov A."/>
            <person name="Lomsadze A."/>
            <person name="Malik S.B."/>
            <person name="Marsh M.E."/>
            <person name="Mackinder L."/>
            <person name="Mock T."/>
            <person name="Mueller-Roeber B."/>
            <person name="Pagarete A."/>
            <person name="Parker M."/>
            <person name="Probert I."/>
            <person name="Quesneville H."/>
            <person name="Raines C."/>
            <person name="Rensing S.A."/>
            <person name="Riano-Pachon D.M."/>
            <person name="Richier S."/>
            <person name="Rokitta S."/>
            <person name="Shiraiwa Y."/>
            <person name="Soanes D.M."/>
            <person name="van der Giezen M."/>
            <person name="Wahlund T.M."/>
            <person name="Williams B."/>
            <person name="Wilson W."/>
            <person name="Wolfe G."/>
            <person name="Wurch L.L."/>
        </authorList>
    </citation>
    <scope>NUCLEOTIDE SEQUENCE</scope>
</reference>
<feature type="domain" description="Sulfatase N-terminal" evidence="5">
    <location>
        <begin position="27"/>
        <end position="408"/>
    </location>
</feature>
<dbReference type="Pfam" id="PF00884">
    <property type="entry name" value="Sulfatase"/>
    <property type="match status" value="1"/>
</dbReference>
<dbReference type="KEGG" id="ehx:EMIHUDRAFT_248910"/>
<dbReference type="HOGENOM" id="CLU_006332_10_1_1"/>
<dbReference type="CDD" id="cd16029">
    <property type="entry name" value="4-S"/>
    <property type="match status" value="1"/>
</dbReference>
<evidence type="ECO:0000256" key="1">
    <source>
        <dbReference type="ARBA" id="ARBA00022723"/>
    </source>
</evidence>